<accession>A0A7G9SKF7</accession>
<protein>
    <recommendedName>
        <fullName evidence="4">PDZ domain-containing protein</fullName>
    </recommendedName>
</protein>
<keyword evidence="3" id="KW-1185">Reference proteome</keyword>
<dbReference type="SUPFAM" id="SSF50156">
    <property type="entry name" value="PDZ domain-like"/>
    <property type="match status" value="1"/>
</dbReference>
<evidence type="ECO:0000313" key="3">
    <source>
        <dbReference type="Proteomes" id="UP000515971"/>
    </source>
</evidence>
<dbReference type="KEGG" id="slut:H9L13_05570"/>
<feature type="transmembrane region" description="Helical" evidence="1">
    <location>
        <begin position="248"/>
        <end position="264"/>
    </location>
</feature>
<dbReference type="EMBL" id="CP060718">
    <property type="protein sequence ID" value="QNN68332.1"/>
    <property type="molecule type" value="Genomic_DNA"/>
</dbReference>
<keyword evidence="1" id="KW-0472">Membrane</keyword>
<keyword evidence="1" id="KW-1133">Transmembrane helix</keyword>
<sequence length="629" mass="67506">MGDVAAAGEEAGPTREWRAIPPLRGRVLAAYTGFWWLALAIAIAAIGFGAYSQYGKSMRPVFSPLGIDMHSNDGFLQISAVHSDEARRSGVRFGDEVLAIDGREVPRGLYADVSIRPLLTKSEGETVRLTLRGANEASREVVLTRRQAHVAEKLAGTGVSHETVTWVAILTNVAVAALFVVAAIFLYPIRRAPVAALLGAAFLCIAMTHRGDLWDVAGLMVLSDSINLLGWTGMIATMLIFPDGRFPSRFAVGVALFCVASLPITGPNPFGQTVTNLIFALQFVLVAAVMARRYRSIRAGSEKQQMRWAFFGFAIGVLILMCAIATLTFYSSPASATPWRQAWLPIIATTLFVLAIASMVGGLLVSVLRFRLYDADAVIGRSAAIGVLTLGFVALFAASEKVVEIVGERYFADSIGVGAGIIGAAMAAVLIVPLHNRVHIWAERRFQKGLIRLRQGLPQCVDDLRETATVERLAAAVTSRVEAGVRSSRAAVVIGEGSHALIAGLRGVGADAVQQWRGGWTGAAGGPLIEIDGADPLFPTRVELRVDSGDAPETIGWLLLGPRPDGSLFGKDEREALADIAERVARALHIARIREQRERDAERRMSRIERMIEEVAGGLRSPGMGTLTA</sequence>
<name>A0A7G9SKF7_9SPHN</name>
<dbReference type="Proteomes" id="UP000515971">
    <property type="component" value="Chromosome"/>
</dbReference>
<dbReference type="AlphaFoldDB" id="A0A7G9SKF7"/>
<dbReference type="RefSeq" id="WP_187539746.1">
    <property type="nucleotide sequence ID" value="NZ_BAABJT010000001.1"/>
</dbReference>
<proteinExistence type="predicted"/>
<dbReference type="InterPro" id="IPR036034">
    <property type="entry name" value="PDZ_sf"/>
</dbReference>
<evidence type="ECO:0008006" key="4">
    <source>
        <dbReference type="Google" id="ProtNLM"/>
    </source>
</evidence>
<feature type="transmembrane region" description="Helical" evidence="1">
    <location>
        <begin position="217"/>
        <end position="241"/>
    </location>
</feature>
<feature type="transmembrane region" description="Helical" evidence="1">
    <location>
        <begin position="410"/>
        <end position="434"/>
    </location>
</feature>
<gene>
    <name evidence="2" type="ORF">H9L13_05570</name>
</gene>
<reference evidence="2 3" key="1">
    <citation type="submission" date="2020-08" db="EMBL/GenBank/DDBJ databases">
        <title>Genome sequence of Sphingomonas lutea KCTC 23642T.</title>
        <authorList>
            <person name="Hyun D.-W."/>
            <person name="Bae J.-W."/>
        </authorList>
    </citation>
    <scope>NUCLEOTIDE SEQUENCE [LARGE SCALE GENOMIC DNA]</scope>
    <source>
        <strain evidence="2 3">KCTC 23642</strain>
    </source>
</reference>
<feature type="transmembrane region" description="Helical" evidence="1">
    <location>
        <begin position="270"/>
        <end position="289"/>
    </location>
</feature>
<organism evidence="2 3">
    <name type="scientific">Sphingomonas lutea</name>
    <dbReference type="NCBI Taxonomy" id="1045317"/>
    <lineage>
        <taxon>Bacteria</taxon>
        <taxon>Pseudomonadati</taxon>
        <taxon>Pseudomonadota</taxon>
        <taxon>Alphaproteobacteria</taxon>
        <taxon>Sphingomonadales</taxon>
        <taxon>Sphingomonadaceae</taxon>
        <taxon>Sphingomonas</taxon>
    </lineage>
</organism>
<evidence type="ECO:0000313" key="2">
    <source>
        <dbReference type="EMBL" id="QNN68332.1"/>
    </source>
</evidence>
<feature type="transmembrane region" description="Helical" evidence="1">
    <location>
        <begin position="310"/>
        <end position="330"/>
    </location>
</feature>
<feature type="transmembrane region" description="Helical" evidence="1">
    <location>
        <begin position="194"/>
        <end position="211"/>
    </location>
</feature>
<feature type="transmembrane region" description="Helical" evidence="1">
    <location>
        <begin position="28"/>
        <end position="51"/>
    </location>
</feature>
<evidence type="ECO:0000256" key="1">
    <source>
        <dbReference type="SAM" id="Phobius"/>
    </source>
</evidence>
<dbReference type="Gene3D" id="2.30.42.10">
    <property type="match status" value="1"/>
</dbReference>
<feature type="transmembrane region" description="Helical" evidence="1">
    <location>
        <begin position="164"/>
        <end position="187"/>
    </location>
</feature>
<feature type="transmembrane region" description="Helical" evidence="1">
    <location>
        <begin position="342"/>
        <end position="366"/>
    </location>
</feature>
<feature type="transmembrane region" description="Helical" evidence="1">
    <location>
        <begin position="378"/>
        <end position="398"/>
    </location>
</feature>
<keyword evidence="1" id="KW-0812">Transmembrane</keyword>
<dbReference type="Gene3D" id="3.30.750.44">
    <property type="match status" value="1"/>
</dbReference>